<keyword evidence="2" id="KW-1185">Reference proteome</keyword>
<dbReference type="GO" id="GO:0003677">
    <property type="term" value="F:DNA binding"/>
    <property type="evidence" value="ECO:0007669"/>
    <property type="project" value="UniProtKB-KW"/>
</dbReference>
<dbReference type="EMBL" id="SOHQ01000021">
    <property type="protein sequence ID" value="TFD79801.1"/>
    <property type="molecule type" value="Genomic_DNA"/>
</dbReference>
<evidence type="ECO:0000313" key="2">
    <source>
        <dbReference type="Proteomes" id="UP000298218"/>
    </source>
</evidence>
<dbReference type="AlphaFoldDB" id="A0A4Y8KNN0"/>
<protein>
    <submittedName>
        <fullName evidence="1">DNA-binding protein</fullName>
    </submittedName>
</protein>
<keyword evidence="1" id="KW-0238">DNA-binding</keyword>
<proteinExistence type="predicted"/>
<dbReference type="Proteomes" id="UP000298218">
    <property type="component" value="Unassembled WGS sequence"/>
</dbReference>
<comment type="caution">
    <text evidence="1">The sequence shown here is derived from an EMBL/GenBank/DDBJ whole genome shotgun (WGS) entry which is preliminary data.</text>
</comment>
<evidence type="ECO:0000313" key="1">
    <source>
        <dbReference type="EMBL" id="TFD79801.1"/>
    </source>
</evidence>
<reference evidence="1 2" key="1">
    <citation type="submission" date="2019-03" db="EMBL/GenBank/DDBJ databases">
        <title>Genomics of glacier-inhabiting Cryobacterium strains.</title>
        <authorList>
            <person name="Liu Q."/>
            <person name="Xin Y.-H."/>
        </authorList>
    </citation>
    <scope>NUCLEOTIDE SEQUENCE [LARGE SCALE GENOMIC DNA]</scope>
    <source>
        <strain evidence="1 2">CGMCC 1.4292</strain>
    </source>
</reference>
<gene>
    <name evidence="1" type="ORF">E3T53_07260</name>
</gene>
<accession>A0A4Y8KNN0</accession>
<sequence>MFVITADQIDSRNDRDRAGDMIDALREQFGDTFALPADQTSGDEIQVIITDAQATLDAIMLLHRSGHWSVGLGIGTVRTPLPASTRQAAGAAFIAARHAVTRAKKADTHVAIDTPPTEDLPAEAPPGESCSLTVEHVDALLAMLLLLRQRRSAEGWEAVDLLDSGLNQVDIAATLGISTAAVSQRIKVAQYHLEQAAHPAIVRLLEHLDRATSEMDTPA</sequence>
<organism evidence="1 2">
    <name type="scientific">Cryobacterium psychrophilum</name>
    <dbReference type="NCBI Taxonomy" id="41988"/>
    <lineage>
        <taxon>Bacteria</taxon>
        <taxon>Bacillati</taxon>
        <taxon>Actinomycetota</taxon>
        <taxon>Actinomycetes</taxon>
        <taxon>Micrococcales</taxon>
        <taxon>Microbacteriaceae</taxon>
        <taxon>Cryobacterium</taxon>
    </lineage>
</organism>
<dbReference type="RefSeq" id="WP_134171984.1">
    <property type="nucleotide sequence ID" value="NZ_SODI01000001.1"/>
</dbReference>
<name>A0A4Y8KNN0_9MICO</name>
<dbReference type="OrthoDB" id="5184241at2"/>